<dbReference type="GO" id="GO:0004190">
    <property type="term" value="F:aspartic-type endopeptidase activity"/>
    <property type="evidence" value="ECO:0007669"/>
    <property type="project" value="InterPro"/>
</dbReference>
<reference evidence="7 8" key="2">
    <citation type="submission" date="2018-11" db="EMBL/GenBank/DDBJ databases">
        <authorList>
            <consortium name="Pathogen Informatics"/>
        </authorList>
    </citation>
    <scope>NUCLEOTIDE SEQUENCE [LARGE SCALE GENOMIC DNA]</scope>
</reference>
<protein>
    <submittedName>
        <fullName evidence="9">ANK_REP_REGION domain-containing protein</fullName>
    </submittedName>
</protein>
<evidence type="ECO:0000313" key="7">
    <source>
        <dbReference type="EMBL" id="VDN07223.1"/>
    </source>
</evidence>
<evidence type="ECO:0000259" key="6">
    <source>
        <dbReference type="PROSITE" id="PS50175"/>
    </source>
</evidence>
<dbReference type="PROSITE" id="PS50088">
    <property type="entry name" value="ANK_REPEAT"/>
    <property type="match status" value="7"/>
</dbReference>
<dbReference type="SUPFAM" id="SSF56112">
    <property type="entry name" value="Protein kinase-like (PK-like)"/>
    <property type="match status" value="1"/>
</dbReference>
<dbReference type="Gene3D" id="1.25.40.20">
    <property type="entry name" value="Ankyrin repeat-containing domain"/>
    <property type="match status" value="2"/>
</dbReference>
<feature type="repeat" description="ANK" evidence="3">
    <location>
        <begin position="250"/>
        <end position="271"/>
    </location>
</feature>
<feature type="domain" description="Peptidase A2" evidence="6">
    <location>
        <begin position="375"/>
        <end position="390"/>
    </location>
</feature>
<keyword evidence="4" id="KW-0067">ATP-binding</keyword>
<feature type="repeat" description="ANK" evidence="3">
    <location>
        <begin position="118"/>
        <end position="150"/>
    </location>
</feature>
<dbReference type="AlphaFoldDB" id="A0A0N5D8Z1"/>
<feature type="domain" description="Protein kinase" evidence="5">
    <location>
        <begin position="540"/>
        <end position="815"/>
    </location>
</feature>
<dbReference type="InterPro" id="IPR002110">
    <property type="entry name" value="Ankyrin_rpt"/>
</dbReference>
<sequence>MGNYKSRPPSCCADELKKKISEGYAVVRSRLNDDVKPRFDTWNILQNTCFQGTLKALEESLKCLENFNELAENHHLSLLHLICAGYSEQQSEKVVLLLESCGEDEEKKQSLLRHLSKNGFSALHFAIYKDEINTVENLLTAGADVDFAGRNKLPPLHLAVMCGNIELIQKLIDRGASLQAVDFVNFTSLHCATYFAHEEIVRLLIKCGADPNSSGGVNDRPLHLASSKGQISIVSALLEADADPTLADDEGNTSLHFAAKTGHVGIIDLLLLKIGARHQELALKTNIYGDTPLHTACYAGRLDAAKRLLTVFGSNTLNMENVFSETPLHAACTSGKNLDLVAFLLKQPGVDANFQGQDGHTALHSACYHGHLRFVQYLLDSGADQSLMARAVDHPLSPAKALYGDFSFPFYNFLPAHFQIDHLANTSSNIPQTMLTLSKETANSFGGSSISSASFSDDQQQTPIIWAYEKGHDQIVALLKHYANKRPDSDVCSEYSSGDSSYTPLPSPLGRLRSMTKEKADILQLRASLCNQFHLSLTDVDFQEAIGSGSFGKVYKGTYRGKIVAIKRYRAVAFGSKSDVDMFCREVSILSKLQHPNVIAFVGACLDDPSVPFYIDTCLQQFAIITEFLVNGSLFSLLHEQKRVLEMTLRLNIGIDVARGMQYLHELAQRPVIHRDLNSHNILLRDDGHAVVADFGESRFMAQHDDENMTKQPGNLRWMAPEIFTQCGRYDRKADVFSYALCIWELHAAELPFAHLKPAAAAAEMAYKRGRPPLPPHPTIQFPAHILYTITSAWHHDPKSRPDFADILPNIEKYASPIKPFSG</sequence>
<dbReference type="Gene3D" id="1.10.510.10">
    <property type="entry name" value="Transferase(Phosphotransferase) domain 1"/>
    <property type="match status" value="1"/>
</dbReference>
<dbReference type="Gene3D" id="3.30.200.20">
    <property type="entry name" value="Phosphorylase Kinase, domain 1"/>
    <property type="match status" value="1"/>
</dbReference>
<dbReference type="OrthoDB" id="339325at2759"/>
<dbReference type="GO" id="GO:0004672">
    <property type="term" value="F:protein kinase activity"/>
    <property type="evidence" value="ECO:0007669"/>
    <property type="project" value="InterPro"/>
</dbReference>
<dbReference type="OMA" id="NHPCIIH"/>
<proteinExistence type="predicted"/>
<evidence type="ECO:0000256" key="3">
    <source>
        <dbReference type="PROSITE-ProRule" id="PRU00023"/>
    </source>
</evidence>
<dbReference type="PROSITE" id="PS50297">
    <property type="entry name" value="ANK_REP_REGION"/>
    <property type="match status" value="7"/>
</dbReference>
<feature type="repeat" description="ANK" evidence="3">
    <location>
        <begin position="288"/>
        <end position="321"/>
    </location>
</feature>
<dbReference type="InterPro" id="IPR001995">
    <property type="entry name" value="Peptidase_A2_cat"/>
</dbReference>
<evidence type="ECO:0000259" key="5">
    <source>
        <dbReference type="PROSITE" id="PS50011"/>
    </source>
</evidence>
<organism evidence="9">
    <name type="scientific">Thelazia callipaeda</name>
    <name type="common">Oriental eyeworm</name>
    <name type="synonym">Parasitic nematode</name>
    <dbReference type="NCBI Taxonomy" id="103827"/>
    <lineage>
        <taxon>Eukaryota</taxon>
        <taxon>Metazoa</taxon>
        <taxon>Ecdysozoa</taxon>
        <taxon>Nematoda</taxon>
        <taxon>Chromadorea</taxon>
        <taxon>Rhabditida</taxon>
        <taxon>Spirurina</taxon>
        <taxon>Spiruromorpha</taxon>
        <taxon>Thelazioidea</taxon>
        <taxon>Thelaziidae</taxon>
        <taxon>Thelazia</taxon>
    </lineage>
</organism>
<dbReference type="InterPro" id="IPR036770">
    <property type="entry name" value="Ankyrin_rpt-contain_sf"/>
</dbReference>
<dbReference type="Proteomes" id="UP000276776">
    <property type="component" value="Unassembled WGS sequence"/>
</dbReference>
<keyword evidence="1" id="KW-0677">Repeat</keyword>
<dbReference type="InterPro" id="IPR000719">
    <property type="entry name" value="Prot_kinase_dom"/>
</dbReference>
<keyword evidence="4" id="KW-0547">Nucleotide-binding</keyword>
<dbReference type="InterPro" id="IPR001245">
    <property type="entry name" value="Ser-Thr/Tyr_kinase_cat_dom"/>
</dbReference>
<feature type="repeat" description="ANK" evidence="3">
    <location>
        <begin position="358"/>
        <end position="390"/>
    </location>
</feature>
<dbReference type="PRINTS" id="PR01415">
    <property type="entry name" value="ANKYRIN"/>
</dbReference>
<dbReference type="Pfam" id="PF07714">
    <property type="entry name" value="PK_Tyr_Ser-Thr"/>
    <property type="match status" value="1"/>
</dbReference>
<keyword evidence="2 3" id="KW-0040">ANK repeat</keyword>
<dbReference type="SUPFAM" id="SSF48403">
    <property type="entry name" value="Ankyrin repeat"/>
    <property type="match status" value="2"/>
</dbReference>
<dbReference type="EMBL" id="UYYF01004830">
    <property type="protein sequence ID" value="VDN07223.1"/>
    <property type="molecule type" value="Genomic_DNA"/>
</dbReference>
<keyword evidence="8" id="KW-1185">Reference proteome</keyword>
<feature type="repeat" description="ANK" evidence="3">
    <location>
        <begin position="184"/>
        <end position="216"/>
    </location>
</feature>
<dbReference type="GO" id="GO:0005524">
    <property type="term" value="F:ATP binding"/>
    <property type="evidence" value="ECO:0007669"/>
    <property type="project" value="UniProtKB-UniRule"/>
</dbReference>
<dbReference type="Pfam" id="PF13637">
    <property type="entry name" value="Ank_4"/>
    <property type="match status" value="1"/>
</dbReference>
<dbReference type="GO" id="GO:0006508">
    <property type="term" value="P:proteolysis"/>
    <property type="evidence" value="ECO:0007669"/>
    <property type="project" value="InterPro"/>
</dbReference>
<accession>A0A0N5D8Z1</accession>
<evidence type="ECO:0000313" key="9">
    <source>
        <dbReference type="WBParaSite" id="TCLT_0000958801-mRNA-1"/>
    </source>
</evidence>
<feature type="repeat" description="ANK" evidence="3">
    <location>
        <begin position="151"/>
        <end position="183"/>
    </location>
</feature>
<evidence type="ECO:0000313" key="8">
    <source>
        <dbReference type="Proteomes" id="UP000276776"/>
    </source>
</evidence>
<dbReference type="InterPro" id="IPR011009">
    <property type="entry name" value="Kinase-like_dom_sf"/>
</dbReference>
<feature type="binding site" evidence="4">
    <location>
        <position position="567"/>
    </location>
    <ligand>
        <name>ATP</name>
        <dbReference type="ChEBI" id="CHEBI:30616"/>
    </ligand>
</feature>
<dbReference type="InterPro" id="IPR017441">
    <property type="entry name" value="Protein_kinase_ATP_BS"/>
</dbReference>
<dbReference type="Pfam" id="PF12796">
    <property type="entry name" value="Ank_2"/>
    <property type="match status" value="2"/>
</dbReference>
<gene>
    <name evidence="7" type="ORF">TCLT_LOCUS9577</name>
</gene>
<dbReference type="STRING" id="103827.A0A0N5D8Z1"/>
<evidence type="ECO:0000256" key="4">
    <source>
        <dbReference type="PROSITE-ProRule" id="PRU10141"/>
    </source>
</evidence>
<dbReference type="SMART" id="SM00248">
    <property type="entry name" value="ANK"/>
    <property type="match status" value="9"/>
</dbReference>
<dbReference type="WBParaSite" id="TCLT_0000958801-mRNA-1">
    <property type="protein sequence ID" value="TCLT_0000958801-mRNA-1"/>
    <property type="gene ID" value="TCLT_0000958801"/>
</dbReference>
<dbReference type="PROSITE" id="PS50175">
    <property type="entry name" value="ASP_PROT_RETROV"/>
    <property type="match status" value="1"/>
</dbReference>
<evidence type="ECO:0000256" key="1">
    <source>
        <dbReference type="ARBA" id="ARBA00022737"/>
    </source>
</evidence>
<dbReference type="PANTHER" id="PTHR24171">
    <property type="entry name" value="ANKYRIN REPEAT DOMAIN-CONTAINING PROTEIN 39-RELATED"/>
    <property type="match status" value="1"/>
</dbReference>
<dbReference type="PROSITE" id="PS50011">
    <property type="entry name" value="PROTEIN_KINASE_DOM"/>
    <property type="match status" value="1"/>
</dbReference>
<evidence type="ECO:0000256" key="2">
    <source>
        <dbReference type="ARBA" id="ARBA00023043"/>
    </source>
</evidence>
<reference evidence="9" key="1">
    <citation type="submission" date="2017-02" db="UniProtKB">
        <authorList>
            <consortium name="WormBaseParasite"/>
        </authorList>
    </citation>
    <scope>IDENTIFICATION</scope>
</reference>
<feature type="repeat" description="ANK" evidence="3">
    <location>
        <begin position="217"/>
        <end position="249"/>
    </location>
</feature>
<dbReference type="PROSITE" id="PS00107">
    <property type="entry name" value="PROTEIN_KINASE_ATP"/>
    <property type="match status" value="1"/>
</dbReference>
<name>A0A0N5D8Z1_THECL</name>